<dbReference type="STRING" id="1618023.UH38_05735"/>
<sequence length="128" mass="13576">MGLSILAYLLLAVTGVWMFNARNQSTSQPTWLRSLHYLLGASLVSLVLLLLAIGIVGTLGHFGSLGHSSHFGAGLAVVGLVLLSGASSTLIGIMPWARPLHIGTNITLFIGLVWVSLTGWNVVQKYLP</sequence>
<dbReference type="AlphaFoldDB" id="A0A0D8ZZG9"/>
<keyword evidence="1" id="KW-0472">Membrane</keyword>
<dbReference type="PATRIC" id="fig|1618023.3.peg.2295"/>
<proteinExistence type="predicted"/>
<dbReference type="Pfam" id="PF13301">
    <property type="entry name" value="DUF4079"/>
    <property type="match status" value="1"/>
</dbReference>
<evidence type="ECO:0000313" key="3">
    <source>
        <dbReference type="Proteomes" id="UP000032452"/>
    </source>
</evidence>
<feature type="transmembrane region" description="Helical" evidence="1">
    <location>
        <begin position="102"/>
        <end position="123"/>
    </location>
</feature>
<protein>
    <submittedName>
        <fullName evidence="2">Membrane protein</fullName>
    </submittedName>
</protein>
<name>A0A0D8ZZG9_9CYAN</name>
<dbReference type="Proteomes" id="UP000032452">
    <property type="component" value="Unassembled WGS sequence"/>
</dbReference>
<comment type="caution">
    <text evidence="2">The sequence shown here is derived from an EMBL/GenBank/DDBJ whole genome shotgun (WGS) entry which is preliminary data.</text>
</comment>
<gene>
    <name evidence="2" type="ORF">UH38_05735</name>
</gene>
<dbReference type="InterPro" id="IPR025067">
    <property type="entry name" value="DUF4079"/>
</dbReference>
<reference evidence="2 3" key="1">
    <citation type="submission" date="2015-02" db="EMBL/GenBank/DDBJ databases">
        <title>Draft genome of a novel marine cyanobacterium (Chroococcales) isolated from South Atlantic Ocean.</title>
        <authorList>
            <person name="Rigonato J."/>
            <person name="Alvarenga D.O."/>
            <person name="Branco L.H."/>
            <person name="Varani A.M."/>
            <person name="Brandini F.P."/>
            <person name="Fiore M.F."/>
        </authorList>
    </citation>
    <scope>NUCLEOTIDE SEQUENCE [LARGE SCALE GENOMIC DNA]</scope>
    <source>
        <strain evidence="2 3">CENA595</strain>
    </source>
</reference>
<accession>A0A0D8ZZG9</accession>
<feature type="transmembrane region" description="Helical" evidence="1">
    <location>
        <begin position="37"/>
        <end position="59"/>
    </location>
</feature>
<dbReference type="EMBL" id="JYON01000004">
    <property type="protein sequence ID" value="KJH72621.1"/>
    <property type="molecule type" value="Genomic_DNA"/>
</dbReference>
<keyword evidence="1" id="KW-1133">Transmembrane helix</keyword>
<keyword evidence="3" id="KW-1185">Reference proteome</keyword>
<evidence type="ECO:0000313" key="2">
    <source>
        <dbReference type="EMBL" id="KJH72621.1"/>
    </source>
</evidence>
<keyword evidence="1" id="KW-0812">Transmembrane</keyword>
<organism evidence="2 3">
    <name type="scientific">Aliterella atlantica CENA595</name>
    <dbReference type="NCBI Taxonomy" id="1618023"/>
    <lineage>
        <taxon>Bacteria</taxon>
        <taxon>Bacillati</taxon>
        <taxon>Cyanobacteriota</taxon>
        <taxon>Cyanophyceae</taxon>
        <taxon>Chroococcidiopsidales</taxon>
        <taxon>Aliterellaceae</taxon>
        <taxon>Aliterella</taxon>
    </lineage>
</organism>
<evidence type="ECO:0000256" key="1">
    <source>
        <dbReference type="SAM" id="Phobius"/>
    </source>
</evidence>
<feature type="transmembrane region" description="Helical" evidence="1">
    <location>
        <begin position="71"/>
        <end position="96"/>
    </location>
</feature>